<dbReference type="Proteomes" id="UP000485621">
    <property type="component" value="Unassembled WGS sequence"/>
</dbReference>
<comment type="caution">
    <text evidence="2">The sequence shown here is derived from an EMBL/GenBank/DDBJ whole genome shotgun (WGS) entry which is preliminary data.</text>
</comment>
<keyword evidence="1" id="KW-1133">Transmembrane helix</keyword>
<keyword evidence="1" id="KW-0472">Membrane</keyword>
<evidence type="ECO:0000256" key="1">
    <source>
        <dbReference type="SAM" id="Phobius"/>
    </source>
</evidence>
<keyword evidence="1" id="KW-0812">Transmembrane</keyword>
<feature type="transmembrane region" description="Helical" evidence="1">
    <location>
        <begin position="6"/>
        <end position="26"/>
    </location>
</feature>
<organism evidence="2">
    <name type="scientific">candidate division CPR1 bacterium ADurb.Bin160</name>
    <dbReference type="NCBI Taxonomy" id="1852826"/>
    <lineage>
        <taxon>Bacteria</taxon>
        <taxon>candidate division CPR1</taxon>
    </lineage>
</organism>
<protein>
    <submittedName>
        <fullName evidence="2">Uncharacterized protein</fullName>
    </submittedName>
</protein>
<dbReference type="EMBL" id="MWDB01000064">
    <property type="protein sequence ID" value="OQB39953.1"/>
    <property type="molecule type" value="Genomic_DNA"/>
</dbReference>
<reference evidence="2" key="1">
    <citation type="submission" date="2017-02" db="EMBL/GenBank/DDBJ databases">
        <title>Delving into the versatile metabolic prowess of the omnipresent phylum Bacteroidetes.</title>
        <authorList>
            <person name="Nobu M.K."/>
            <person name="Mei R."/>
            <person name="Narihiro T."/>
            <person name="Kuroda K."/>
            <person name="Liu W.-T."/>
        </authorList>
    </citation>
    <scope>NUCLEOTIDE SEQUENCE</scope>
    <source>
        <strain evidence="2">ADurb.Bin160</strain>
    </source>
</reference>
<proteinExistence type="predicted"/>
<gene>
    <name evidence="2" type="ORF">BWY04_01484</name>
</gene>
<dbReference type="AlphaFoldDB" id="A0A1V5ZIE0"/>
<accession>A0A1V5ZIE0</accession>
<feature type="transmembrane region" description="Helical" evidence="1">
    <location>
        <begin position="121"/>
        <end position="143"/>
    </location>
</feature>
<sequence>MTVFVIALLVVITVFGIGVIIVPFALKDSQNSHGTGMPCDGKLGNCLFSLSKFILYCLSSSYCCLRRSILFSKSVYSASFQLQVSRIASKFVTQKGVQSGRSHTVKDGACQNAFLKSLTAVFLFAGGAQSVFSHLSIIFRMFIKFLHLVL</sequence>
<name>A0A1V5ZIE0_9BACT</name>
<evidence type="ECO:0000313" key="2">
    <source>
        <dbReference type="EMBL" id="OQB39953.1"/>
    </source>
</evidence>